<dbReference type="InterPro" id="IPR039903">
    <property type="entry name" value="Zswim2"/>
</dbReference>
<keyword evidence="1" id="KW-0863">Zinc-finger</keyword>
<dbReference type="GO" id="GO:0061630">
    <property type="term" value="F:ubiquitin protein ligase activity"/>
    <property type="evidence" value="ECO:0007669"/>
    <property type="project" value="InterPro"/>
</dbReference>
<proteinExistence type="predicted"/>
<dbReference type="GO" id="GO:0008270">
    <property type="term" value="F:zinc ion binding"/>
    <property type="evidence" value="ECO:0007669"/>
    <property type="project" value="UniProtKB-KW"/>
</dbReference>
<comment type="caution">
    <text evidence="4">The sequence shown here is derived from an EMBL/GenBank/DDBJ whole genome shotgun (WGS) entry which is preliminary data.</text>
</comment>
<keyword evidence="1" id="KW-0479">Metal-binding</keyword>
<evidence type="ECO:0000313" key="5">
    <source>
        <dbReference type="Proteomes" id="UP001295423"/>
    </source>
</evidence>
<evidence type="ECO:0000256" key="1">
    <source>
        <dbReference type="PROSITE-ProRule" id="PRU00325"/>
    </source>
</evidence>
<organism evidence="4 5">
    <name type="scientific">Cylindrotheca closterium</name>
    <dbReference type="NCBI Taxonomy" id="2856"/>
    <lineage>
        <taxon>Eukaryota</taxon>
        <taxon>Sar</taxon>
        <taxon>Stramenopiles</taxon>
        <taxon>Ochrophyta</taxon>
        <taxon>Bacillariophyta</taxon>
        <taxon>Bacillariophyceae</taxon>
        <taxon>Bacillariophycidae</taxon>
        <taxon>Bacillariales</taxon>
        <taxon>Bacillariaceae</taxon>
        <taxon>Cylindrotheca</taxon>
    </lineage>
</organism>
<dbReference type="InterPro" id="IPR007527">
    <property type="entry name" value="Znf_SWIM"/>
</dbReference>
<dbReference type="PANTHER" id="PTHR21540">
    <property type="entry name" value="RING FINGER AND SWIM DOMAIN-CONTAINING PROTEIN 2"/>
    <property type="match status" value="1"/>
</dbReference>
<dbReference type="AlphaFoldDB" id="A0AAD2G7D4"/>
<reference evidence="4" key="1">
    <citation type="submission" date="2023-08" db="EMBL/GenBank/DDBJ databases">
        <authorList>
            <person name="Audoor S."/>
            <person name="Bilcke G."/>
        </authorList>
    </citation>
    <scope>NUCLEOTIDE SEQUENCE</scope>
</reference>
<evidence type="ECO:0000256" key="2">
    <source>
        <dbReference type="SAM" id="MobiDB-lite"/>
    </source>
</evidence>
<name>A0AAD2G7D4_9STRA</name>
<feature type="domain" description="SWIM-type" evidence="3">
    <location>
        <begin position="60"/>
        <end position="93"/>
    </location>
</feature>
<evidence type="ECO:0000313" key="4">
    <source>
        <dbReference type="EMBL" id="CAJ1964993.1"/>
    </source>
</evidence>
<dbReference type="PANTHER" id="PTHR21540:SF0">
    <property type="entry name" value="PHD FAMILY PROTEIN"/>
    <property type="match status" value="1"/>
</dbReference>
<protein>
    <recommendedName>
        <fullName evidence="3">SWIM-type domain-containing protein</fullName>
    </recommendedName>
</protein>
<accession>A0AAD2G7D4</accession>
<feature type="region of interest" description="Disordered" evidence="2">
    <location>
        <begin position="159"/>
        <end position="180"/>
    </location>
</feature>
<dbReference type="Pfam" id="PF04434">
    <property type="entry name" value="SWIM"/>
    <property type="match status" value="1"/>
</dbReference>
<evidence type="ECO:0000259" key="3">
    <source>
        <dbReference type="PROSITE" id="PS50966"/>
    </source>
</evidence>
<dbReference type="Proteomes" id="UP001295423">
    <property type="component" value="Unassembled WGS sequence"/>
</dbReference>
<dbReference type="EMBL" id="CAKOGP040002202">
    <property type="protein sequence ID" value="CAJ1964993.1"/>
    <property type="molecule type" value="Genomic_DNA"/>
</dbReference>
<dbReference type="PROSITE" id="PS50966">
    <property type="entry name" value="ZF_SWIM"/>
    <property type="match status" value="1"/>
</dbReference>
<gene>
    <name evidence="4" type="ORF">CYCCA115_LOCUS20896</name>
</gene>
<keyword evidence="1" id="KW-0862">Zinc</keyword>
<sequence length="199" mass="23233">MTTKTAEKRLKRIRRTCPAKVQERMSRATRENMYLTERPSVDYESLKCEFTLLGSTGNVYDITFGRLPQCTCPDYRKGNTTCKHILFVTTQIMGISPSDHMSYQMAYIGDELEEMYDKMEDKGNGKAFMAKKAVRKEYNTMNNDSLESKMAKMRLSCSSRTPNDSDYANLGKLQGQRSERDTSTYNAYHWEKYPYRRYN</sequence>
<keyword evidence="5" id="KW-1185">Reference proteome</keyword>